<name>T1JYA3_TETUR</name>
<reference evidence="4" key="2">
    <citation type="submission" date="2015-06" db="UniProtKB">
        <authorList>
            <consortium name="EnsemblMetazoa"/>
        </authorList>
    </citation>
    <scope>IDENTIFICATION</scope>
</reference>
<dbReference type="HOGENOM" id="CLU_020442_0_0_1"/>
<dbReference type="InterPro" id="IPR011705">
    <property type="entry name" value="BACK"/>
</dbReference>
<keyword evidence="5" id="KW-1185">Reference proteome</keyword>
<feature type="domain" description="BACK" evidence="3">
    <location>
        <begin position="128"/>
        <end position="204"/>
    </location>
</feature>
<dbReference type="PANTHER" id="PTHR24412:SF489">
    <property type="entry name" value="RING FINGER DOMAIN AND KELCH REPEAT-CONTAINING PROTEIN DDB_G0271372"/>
    <property type="match status" value="1"/>
</dbReference>
<accession>T1JYA3</accession>
<evidence type="ECO:0000313" key="4">
    <source>
        <dbReference type="EnsemblMetazoa" id="tetur02g14971.1"/>
    </source>
</evidence>
<dbReference type="AlphaFoldDB" id="T1JYA3"/>
<dbReference type="InterPro" id="IPR011333">
    <property type="entry name" value="SKP1/BTB/POZ_sf"/>
</dbReference>
<sequence length="523" mass="61661">MDFTETDNQLTIVNRSKEHRISRKLILEIPYFKKMLRHGFKTSKVNKVFLDFDEQTLESFLDWFELGYTFVEMKNALNMFHMLDCFGIKKNVSNIETYFHNNFTIEHLPIILPQVTSTSKLINSGTLNAFLCRYFAKIANTTVWLDYPIETIEYICKLDLMVHSEKQVFDAIMKWANFKSDSRKCHLERLLNLVRLCHLKATDMTLIEENEFVKSSGFKPIICSSRKLNCDCGRNRTDQNYFIMIERLKDEVLRIKVLDNNLLPLFNRVVESDSLLPSHILPDKYISDIFFGLGEVIRVDWRRNKYKYLSGHHQDSYSEKIFESIYKEDGLVVHSVFNLNASALDDFSKAFCAQHQIEDYYYWNGFIEANERCILINFNSQSVRYWPKHTTKDTKISSDKSHFFHATVLGNNIYLLNKKLEFIQSDIYFKKCVTFDTHIDKSIAELCYFILTSKQSNDDRVILIDTISKDARCFNVNTKEWSSINHIIYPSYYSNAEKMEFFRLLTFTSGFLSMDIMRLCSPH</sequence>
<dbReference type="CDD" id="cd18186">
    <property type="entry name" value="BTB_POZ_ZBTB_KLHL-like"/>
    <property type="match status" value="1"/>
</dbReference>
<organism evidence="4 5">
    <name type="scientific">Tetranychus urticae</name>
    <name type="common">Two-spotted spider mite</name>
    <dbReference type="NCBI Taxonomy" id="32264"/>
    <lineage>
        <taxon>Eukaryota</taxon>
        <taxon>Metazoa</taxon>
        <taxon>Ecdysozoa</taxon>
        <taxon>Arthropoda</taxon>
        <taxon>Chelicerata</taxon>
        <taxon>Arachnida</taxon>
        <taxon>Acari</taxon>
        <taxon>Acariformes</taxon>
        <taxon>Trombidiformes</taxon>
        <taxon>Prostigmata</taxon>
        <taxon>Eleutherengona</taxon>
        <taxon>Raphignathae</taxon>
        <taxon>Tetranychoidea</taxon>
        <taxon>Tetranychidae</taxon>
        <taxon>Tetranychus</taxon>
    </lineage>
</organism>
<dbReference type="PANTHER" id="PTHR24412">
    <property type="entry name" value="KELCH PROTEIN"/>
    <property type="match status" value="1"/>
</dbReference>
<dbReference type="Proteomes" id="UP000015104">
    <property type="component" value="Unassembled WGS sequence"/>
</dbReference>
<keyword evidence="2" id="KW-0677">Repeat</keyword>
<evidence type="ECO:0000313" key="5">
    <source>
        <dbReference type="Proteomes" id="UP000015104"/>
    </source>
</evidence>
<evidence type="ECO:0000256" key="1">
    <source>
        <dbReference type="ARBA" id="ARBA00022441"/>
    </source>
</evidence>
<dbReference type="Pfam" id="PF07707">
    <property type="entry name" value="BACK"/>
    <property type="match status" value="1"/>
</dbReference>
<reference evidence="5" key="1">
    <citation type="submission" date="2011-08" db="EMBL/GenBank/DDBJ databases">
        <authorList>
            <person name="Rombauts S."/>
        </authorList>
    </citation>
    <scope>NUCLEOTIDE SEQUENCE</scope>
    <source>
        <strain evidence="5">London</strain>
    </source>
</reference>
<dbReference type="Gene3D" id="1.25.40.420">
    <property type="match status" value="1"/>
</dbReference>
<dbReference type="Gene3D" id="3.30.710.10">
    <property type="entry name" value="Potassium Channel Kv1.1, Chain A"/>
    <property type="match status" value="1"/>
</dbReference>
<proteinExistence type="predicted"/>
<protein>
    <recommendedName>
        <fullName evidence="3">BACK domain-containing protein</fullName>
    </recommendedName>
</protein>
<dbReference type="EnsemblMetazoa" id="tetur02g14971.1">
    <property type="protein sequence ID" value="tetur02g14971.1"/>
    <property type="gene ID" value="tetur02g14971"/>
</dbReference>
<dbReference type="EMBL" id="CAEY01000829">
    <property type="status" value="NOT_ANNOTATED_CDS"/>
    <property type="molecule type" value="Genomic_DNA"/>
</dbReference>
<keyword evidence="1" id="KW-0880">Kelch repeat</keyword>
<evidence type="ECO:0000256" key="2">
    <source>
        <dbReference type="ARBA" id="ARBA00022737"/>
    </source>
</evidence>
<evidence type="ECO:0000259" key="3">
    <source>
        <dbReference type="Pfam" id="PF07707"/>
    </source>
</evidence>